<evidence type="ECO:0008006" key="4">
    <source>
        <dbReference type="Google" id="ProtNLM"/>
    </source>
</evidence>
<keyword evidence="3" id="KW-1185">Reference proteome</keyword>
<dbReference type="Proteomes" id="UP000001382">
    <property type="component" value="Chromosome"/>
</dbReference>
<organism evidence="2 3">
    <name type="scientific">Geodermatophilus obscurus (strain ATCC 25078 / DSM 43160 / JCM 3152 / CCUG 61914 / KCC A-0152 / KCTC 9177 / NBRC 13315 / NRRL B-3577 / G-20)</name>
    <dbReference type="NCBI Taxonomy" id="526225"/>
    <lineage>
        <taxon>Bacteria</taxon>
        <taxon>Bacillati</taxon>
        <taxon>Actinomycetota</taxon>
        <taxon>Actinomycetes</taxon>
        <taxon>Geodermatophilales</taxon>
        <taxon>Geodermatophilaceae</taxon>
        <taxon>Geodermatophilus</taxon>
    </lineage>
</organism>
<evidence type="ECO:0000256" key="1">
    <source>
        <dbReference type="SAM" id="MobiDB-lite"/>
    </source>
</evidence>
<evidence type="ECO:0000313" key="2">
    <source>
        <dbReference type="EMBL" id="ADB76294.1"/>
    </source>
</evidence>
<dbReference type="RefSeq" id="WP_012949719.1">
    <property type="nucleotide sequence ID" value="NC_013757.1"/>
</dbReference>
<name>D2SCG6_GEOOG</name>
<dbReference type="HOGENOM" id="CLU_2507999_0_0_11"/>
<protein>
    <recommendedName>
        <fullName evidence="4">Ribbon-helix-helix protein CopG domain-containing protein</fullName>
    </recommendedName>
</protein>
<dbReference type="AlphaFoldDB" id="D2SCG6"/>
<reference evidence="3" key="2">
    <citation type="submission" date="2010-01" db="EMBL/GenBank/DDBJ databases">
        <title>The complete genome of Geodermatophilus obscurus DSM 43160.</title>
        <authorList>
            <consortium name="US DOE Joint Genome Institute (JGI-PGF)"/>
            <person name="Lucas S."/>
            <person name="Copeland A."/>
            <person name="Lapidus A."/>
            <person name="Glavina del Rio T."/>
            <person name="Dalin E."/>
            <person name="Tice H."/>
            <person name="Bruce D."/>
            <person name="Goodwin L."/>
            <person name="Pitluck S."/>
            <person name="Kyrpides N."/>
            <person name="Mavromatis K."/>
            <person name="Ivanova N."/>
            <person name="Munk A.C."/>
            <person name="Brettin T."/>
            <person name="Detter J.C."/>
            <person name="Han C."/>
            <person name="Larimer F."/>
            <person name="Land M."/>
            <person name="Hauser L."/>
            <person name="Markowitz V."/>
            <person name="Cheng J.-F."/>
            <person name="Hugenholtz P."/>
            <person name="Woyke T."/>
            <person name="Wu D."/>
            <person name="Jando M."/>
            <person name="Schneider S."/>
            <person name="Klenk H.-P."/>
            <person name="Eisen J.A."/>
        </authorList>
    </citation>
    <scope>NUCLEOTIDE SEQUENCE [LARGE SCALE GENOMIC DNA]</scope>
    <source>
        <strain evidence="3">ATCC 25078 / DSM 43160 / JCM 3152 / KCC A-0152 / KCTC 9177 / NBRC 13315 / NRRL B-3577 / G-20</strain>
    </source>
</reference>
<dbReference type="STRING" id="526225.Gobs_3713"/>
<gene>
    <name evidence="2" type="ordered locus">Gobs_3713</name>
</gene>
<reference evidence="2 3" key="1">
    <citation type="journal article" date="2010" name="Stand. Genomic Sci.">
        <title>Complete genome sequence of Geodermatophilus obscurus type strain (G-20).</title>
        <authorList>
            <person name="Ivanova N."/>
            <person name="Sikorski J."/>
            <person name="Jando M."/>
            <person name="Munk C."/>
            <person name="Lapidus A."/>
            <person name="Glavina Del Rio T."/>
            <person name="Copeland A."/>
            <person name="Tice H."/>
            <person name="Cheng J.-F."/>
            <person name="Lucas S."/>
            <person name="Chen F."/>
            <person name="Nolan M."/>
            <person name="Bruce D."/>
            <person name="Goodwin L."/>
            <person name="Pitluck S."/>
            <person name="Mavromatis K."/>
            <person name="Mikhailova N."/>
            <person name="Pati A."/>
            <person name="Chen A."/>
            <person name="Palaniappan K."/>
            <person name="Land M."/>
            <person name="Hauser L."/>
            <person name="Chang Y.-J."/>
            <person name="Jeffries C.D."/>
            <person name="Meincke L."/>
            <person name="Brettin T."/>
            <person name="Detter J.C."/>
            <person name="Detter J.C."/>
            <person name="Rohde M."/>
            <person name="Goeker M."/>
            <person name="Bristow J."/>
            <person name="Eisen J.A."/>
            <person name="Markowitz V."/>
            <person name="Hugenholtz P."/>
            <person name="Kyrpides N.C."/>
            <person name="Klenk H.-P."/>
        </authorList>
    </citation>
    <scope>NUCLEOTIDE SEQUENCE [LARGE SCALE GENOMIC DNA]</scope>
    <source>
        <strain evidence="3">ATCC 25078 / DSM 43160 / JCM 3152 / KCC A-0152 / KCTC 9177 / NBRC 13315 / NRRL B-3577 / G-20</strain>
    </source>
</reference>
<sequence>MTESSVGTEVWQARISRDLAAQLQADSEVLGLSGRTEIVKAALQLLHQRAAEERMARSVEEFYGDEEPPLPIGVVADEPDDADAS</sequence>
<dbReference type="EMBL" id="CP001867">
    <property type="protein sequence ID" value="ADB76294.1"/>
    <property type="molecule type" value="Genomic_DNA"/>
</dbReference>
<proteinExistence type="predicted"/>
<dbReference type="eggNOG" id="ENOG502ZWS2">
    <property type="taxonomic scope" value="Bacteria"/>
</dbReference>
<accession>D2SCG6</accession>
<feature type="region of interest" description="Disordered" evidence="1">
    <location>
        <begin position="62"/>
        <end position="85"/>
    </location>
</feature>
<evidence type="ECO:0000313" key="3">
    <source>
        <dbReference type="Proteomes" id="UP000001382"/>
    </source>
</evidence>
<dbReference type="KEGG" id="gob:Gobs_3713"/>